<dbReference type="PANTHER" id="PTHR30146:SF153">
    <property type="entry name" value="LACTOSE OPERON REPRESSOR"/>
    <property type="match status" value="1"/>
</dbReference>
<name>H8H247_DEIGI</name>
<dbReference type="KEGG" id="dgo:DGo_PB0325"/>
<organism evidence="5 6">
    <name type="scientific">Deinococcus gobiensis (strain DSM 21396 / JCM 16679 / CGMCC 1.7299 / I-0)</name>
    <dbReference type="NCBI Taxonomy" id="745776"/>
    <lineage>
        <taxon>Bacteria</taxon>
        <taxon>Thermotogati</taxon>
        <taxon>Deinococcota</taxon>
        <taxon>Deinococci</taxon>
        <taxon>Deinococcales</taxon>
        <taxon>Deinococcaceae</taxon>
        <taxon>Deinococcus</taxon>
    </lineage>
</organism>
<keyword evidence="2" id="KW-0238">DNA-binding</keyword>
<evidence type="ECO:0000256" key="1">
    <source>
        <dbReference type="ARBA" id="ARBA00023015"/>
    </source>
</evidence>
<keyword evidence="6" id="KW-1185">Reference proteome</keyword>
<dbReference type="Pfam" id="PF13377">
    <property type="entry name" value="Peripla_BP_3"/>
    <property type="match status" value="1"/>
</dbReference>
<evidence type="ECO:0000256" key="2">
    <source>
        <dbReference type="ARBA" id="ARBA00023125"/>
    </source>
</evidence>
<dbReference type="CDD" id="cd06267">
    <property type="entry name" value="PBP1_LacI_sugar_binding-like"/>
    <property type="match status" value="1"/>
</dbReference>
<dbReference type="PATRIC" id="fig|745776.4.peg.3657"/>
<dbReference type="PANTHER" id="PTHR30146">
    <property type="entry name" value="LACI-RELATED TRANSCRIPTIONAL REPRESSOR"/>
    <property type="match status" value="1"/>
</dbReference>
<protein>
    <submittedName>
        <fullName evidence="5">Transcriptional regulator, LacI family</fullName>
    </submittedName>
</protein>
<feature type="domain" description="HTH lacI-type" evidence="4">
    <location>
        <begin position="1"/>
        <end position="17"/>
    </location>
</feature>
<dbReference type="GO" id="GO:0000976">
    <property type="term" value="F:transcription cis-regulatory region binding"/>
    <property type="evidence" value="ECO:0007669"/>
    <property type="project" value="TreeGrafter"/>
</dbReference>
<keyword evidence="1" id="KW-0805">Transcription regulation</keyword>
<reference evidence="5 6" key="1">
    <citation type="journal article" date="2012" name="PLoS ONE">
        <title>Genome sequence and transcriptome analysis of the radioresistant bacterium Deinococcus gobiensis: insights into the extreme environmental adaptations.</title>
        <authorList>
            <person name="Yuan M."/>
            <person name="Chen M."/>
            <person name="Zhang W."/>
            <person name="Lu W."/>
            <person name="Wang J."/>
            <person name="Yang M."/>
            <person name="Zhao P."/>
            <person name="Tang R."/>
            <person name="Li X."/>
            <person name="Hao Y."/>
            <person name="Zhou Z."/>
            <person name="Zhan Y."/>
            <person name="Yu H."/>
            <person name="Teng C."/>
            <person name="Yan Y."/>
            <person name="Ping S."/>
            <person name="Wang Y."/>
            <person name="Lin M."/>
        </authorList>
    </citation>
    <scope>NUCLEOTIDE SEQUENCE [LARGE SCALE GENOMIC DNA]</scope>
    <source>
        <strain evidence="6">DSM 21396 / JCM 16679 / CGMCC 1.7299 / I-0</strain>
        <plasmid evidence="5">P2</plasmid>
    </source>
</reference>
<dbReference type="GO" id="GO:0003700">
    <property type="term" value="F:DNA-binding transcription factor activity"/>
    <property type="evidence" value="ECO:0007669"/>
    <property type="project" value="TreeGrafter"/>
</dbReference>
<dbReference type="AlphaFoldDB" id="H8H247"/>
<gene>
    <name evidence="5" type="ordered locus">DGo_PB0325</name>
</gene>
<dbReference type="SUPFAM" id="SSF53822">
    <property type="entry name" value="Periplasmic binding protein-like I"/>
    <property type="match status" value="1"/>
</dbReference>
<dbReference type="Proteomes" id="UP000007575">
    <property type="component" value="Plasmid P2"/>
</dbReference>
<dbReference type="Gene3D" id="3.40.50.2300">
    <property type="match status" value="2"/>
</dbReference>
<dbReference type="InterPro" id="IPR046335">
    <property type="entry name" value="LacI/GalR-like_sensor"/>
</dbReference>
<keyword evidence="3" id="KW-0804">Transcription</keyword>
<sequence length="319" mass="35580">MQELGFVPNLAARQLKKMPSNTVACVILTSSGRPLEHGRVMLQDTWQHSVLTAFAYIADRHGFGMLQQSASPEEVVETIQRIYQEGRVDGIILPTPIDDEDVLLRLHEQGIPLVIFGNIASRLHYVTQDDRGAARNVVRQLLARGCRRLGFVRGVGETLIYSAGRERYLGYLEGLREHGLAHQDRWTATGNMSLVSGHRAAHDLFGDFSPQHAGDFPDALIIANDRMAIGALRGLYELGVRIPQDVSVVGFDNFEYDRYTIPTLSSVEGPTMEMAEFAFKTLLDLTISKHTAPKLIQKVFGTELIFRDSVRAAPVQWPE</sequence>
<dbReference type="EMBL" id="CP002193">
    <property type="protein sequence ID" value="AFD27594.1"/>
    <property type="molecule type" value="Genomic_DNA"/>
</dbReference>
<dbReference type="InterPro" id="IPR000843">
    <property type="entry name" value="HTH_LacI"/>
</dbReference>
<dbReference type="HOGENOM" id="CLU_037628_6_1_0"/>
<evidence type="ECO:0000259" key="4">
    <source>
        <dbReference type="PROSITE" id="PS50932"/>
    </source>
</evidence>
<evidence type="ECO:0000256" key="3">
    <source>
        <dbReference type="ARBA" id="ARBA00023163"/>
    </source>
</evidence>
<accession>H8H247</accession>
<keyword evidence="5" id="KW-0614">Plasmid</keyword>
<dbReference type="PROSITE" id="PS50932">
    <property type="entry name" value="HTH_LACI_2"/>
    <property type="match status" value="1"/>
</dbReference>
<evidence type="ECO:0000313" key="5">
    <source>
        <dbReference type="EMBL" id="AFD27594.1"/>
    </source>
</evidence>
<dbReference type="InterPro" id="IPR028082">
    <property type="entry name" value="Peripla_BP_I"/>
</dbReference>
<geneLocation type="plasmid" evidence="5 6">
    <name>P2</name>
</geneLocation>
<proteinExistence type="predicted"/>
<evidence type="ECO:0000313" key="6">
    <source>
        <dbReference type="Proteomes" id="UP000007575"/>
    </source>
</evidence>